<organism evidence="3 4">
    <name type="scientific">Candidatus Thiomargarita nelsonii</name>
    <dbReference type="NCBI Taxonomy" id="1003181"/>
    <lineage>
        <taxon>Bacteria</taxon>
        <taxon>Pseudomonadati</taxon>
        <taxon>Pseudomonadota</taxon>
        <taxon>Gammaproteobacteria</taxon>
        <taxon>Thiotrichales</taxon>
        <taxon>Thiotrichaceae</taxon>
        <taxon>Thiomargarita</taxon>
    </lineage>
</organism>
<keyword evidence="4" id="KW-1185">Reference proteome</keyword>
<comment type="caution">
    <text evidence="3">The sequence shown here is derived from an EMBL/GenBank/DDBJ whole genome shotgun (WGS) entry which is preliminary data.</text>
</comment>
<feature type="compositionally biased region" description="Basic and acidic residues" evidence="1">
    <location>
        <begin position="61"/>
        <end position="81"/>
    </location>
</feature>
<dbReference type="Proteomes" id="UP000030428">
    <property type="component" value="Unassembled WGS sequence"/>
</dbReference>
<evidence type="ECO:0000313" key="3">
    <source>
        <dbReference type="EMBL" id="KHD10718.1"/>
    </source>
</evidence>
<gene>
    <name evidence="3" type="ORF">PN36_04980</name>
</gene>
<evidence type="ECO:0000313" key="4">
    <source>
        <dbReference type="Proteomes" id="UP000030428"/>
    </source>
</evidence>
<sequence length="112" mass="12875">MKKHYLLSISILLILLSACQPVKYEPIVKQQFTKPSLVNTDAEMAKIKAKAAQRRLAMKRRAQEDARQKAEIERLKRELERQGAQMPKQKAKPSLNKNSETQSGLQRSFKRG</sequence>
<feature type="chain" id="PRO_5007387836" description="Secreted protein" evidence="2">
    <location>
        <begin position="25"/>
        <end position="112"/>
    </location>
</feature>
<reference evidence="3 4" key="1">
    <citation type="journal article" date="2016" name="Front. Microbiol.">
        <title>Single-Cell (Meta-)Genomics of a Dimorphic Candidatus Thiomargarita nelsonii Reveals Genomic Plasticity.</title>
        <authorList>
            <person name="Flood B.E."/>
            <person name="Fliss P."/>
            <person name="Jones D.S."/>
            <person name="Dick G.J."/>
            <person name="Jain S."/>
            <person name="Kaster A.K."/>
            <person name="Winkel M."/>
            <person name="Mussmann M."/>
            <person name="Bailey J."/>
        </authorList>
    </citation>
    <scope>NUCLEOTIDE SEQUENCE [LARGE SCALE GENOMIC DNA]</scope>
    <source>
        <strain evidence="3">Hydrate Ridge</strain>
    </source>
</reference>
<evidence type="ECO:0008006" key="5">
    <source>
        <dbReference type="Google" id="ProtNLM"/>
    </source>
</evidence>
<dbReference type="EMBL" id="JSZA02000013">
    <property type="protein sequence ID" value="KHD10718.1"/>
    <property type="molecule type" value="Genomic_DNA"/>
</dbReference>
<name>A0A0A6PJ92_9GAMM</name>
<evidence type="ECO:0000256" key="2">
    <source>
        <dbReference type="SAM" id="SignalP"/>
    </source>
</evidence>
<protein>
    <recommendedName>
        <fullName evidence="5">Secreted protein</fullName>
    </recommendedName>
</protein>
<keyword evidence="2" id="KW-0732">Signal</keyword>
<dbReference type="AlphaFoldDB" id="A0A0A6PJ92"/>
<feature type="signal peptide" evidence="2">
    <location>
        <begin position="1"/>
        <end position="24"/>
    </location>
</feature>
<proteinExistence type="predicted"/>
<feature type="compositionally biased region" description="Polar residues" evidence="1">
    <location>
        <begin position="95"/>
        <end position="106"/>
    </location>
</feature>
<feature type="region of interest" description="Disordered" evidence="1">
    <location>
        <begin position="56"/>
        <end position="112"/>
    </location>
</feature>
<evidence type="ECO:0000256" key="1">
    <source>
        <dbReference type="SAM" id="MobiDB-lite"/>
    </source>
</evidence>
<dbReference type="PROSITE" id="PS51257">
    <property type="entry name" value="PROKAR_LIPOPROTEIN"/>
    <property type="match status" value="1"/>
</dbReference>
<accession>A0A0A6PJ92</accession>